<dbReference type="AlphaFoldDB" id="A0AAD7MQS2"/>
<evidence type="ECO:0000313" key="1">
    <source>
        <dbReference type="EMBL" id="KAJ7728871.1"/>
    </source>
</evidence>
<gene>
    <name evidence="1" type="ORF">B0H16DRAFT_232509</name>
</gene>
<accession>A0AAD7MQS2</accession>
<comment type="caution">
    <text evidence="1">The sequence shown here is derived from an EMBL/GenBank/DDBJ whole genome shotgun (WGS) entry which is preliminary data.</text>
</comment>
<reference evidence="1" key="1">
    <citation type="submission" date="2023-03" db="EMBL/GenBank/DDBJ databases">
        <title>Massive genome expansion in bonnet fungi (Mycena s.s.) driven by repeated elements and novel gene families across ecological guilds.</title>
        <authorList>
            <consortium name="Lawrence Berkeley National Laboratory"/>
            <person name="Harder C.B."/>
            <person name="Miyauchi S."/>
            <person name="Viragh M."/>
            <person name="Kuo A."/>
            <person name="Thoen E."/>
            <person name="Andreopoulos B."/>
            <person name="Lu D."/>
            <person name="Skrede I."/>
            <person name="Drula E."/>
            <person name="Henrissat B."/>
            <person name="Morin E."/>
            <person name="Kohler A."/>
            <person name="Barry K."/>
            <person name="LaButti K."/>
            <person name="Morin E."/>
            <person name="Salamov A."/>
            <person name="Lipzen A."/>
            <person name="Mereny Z."/>
            <person name="Hegedus B."/>
            <person name="Baldrian P."/>
            <person name="Stursova M."/>
            <person name="Weitz H."/>
            <person name="Taylor A."/>
            <person name="Grigoriev I.V."/>
            <person name="Nagy L.G."/>
            <person name="Martin F."/>
            <person name="Kauserud H."/>
        </authorList>
    </citation>
    <scope>NUCLEOTIDE SEQUENCE</scope>
    <source>
        <strain evidence="1">CBHHK182m</strain>
    </source>
</reference>
<keyword evidence="2" id="KW-1185">Reference proteome</keyword>
<protein>
    <submittedName>
        <fullName evidence="1">Uncharacterized protein</fullName>
    </submittedName>
</protein>
<sequence>MSSGYQRRDPILKSIPSPEQCSTLLDDEMTRCTEIPTHGNPPQRCHIHHEQYRTMTKRYKEAQKFVDETFAGALIPSKEDVQNYTSIPTILEQARLVKKYVNAIREERMGRDIHHKRFFLKMDEGHRIRFNALARQMSEAVEIRDALEARAVALHMEDHPAKDWMEEFQAAPLDKEDDEATRPGEGMFSYIRAKQDKLWETVASEENDDVIELKLQFEHQKYLKFFEHILEPQLFWTAYFRDTGKTPPLEGPEEQNRRNTLTNAWLQYTRRIIFHDSHLFAKSLDKVSFKDFVMDDDFGSDDVLRITTMYGRRLEVGLRWWKDSLTEAIEIKDSSEASANMGSMANRFKILGGWIYNNSRNTPAPNKVWWILLTTDTPAKDAEHRYVRLCCNFDELHTFLTFRALLQSHSTPSFCADESFDSLRNSSATRNHLSLCGVILTDLVHHGGRPGFQSPGPVPSPIPAKRRGCITWVELEMRSYMFGALRNKPDSFTKAFLEGLRSRPDLFTVVTRSDTDPPRKINWFGKVTCPIRRRQFEAPSQPAQNPPTGRGKWEVMRSTAEVFYGGGRVPGPVDKVAGPGYLSDTLDNNRGAEGRMERSFFLHKRFPVKYFLILSASPATNVHDLARQLAWVAFRAHGLVQGEYNKEKYDKASDVLFKKHARERLSFLPDGGHM</sequence>
<dbReference type="EMBL" id="JARKIB010000169">
    <property type="protein sequence ID" value="KAJ7728871.1"/>
    <property type="molecule type" value="Genomic_DNA"/>
</dbReference>
<proteinExistence type="predicted"/>
<organism evidence="1 2">
    <name type="scientific">Mycena metata</name>
    <dbReference type="NCBI Taxonomy" id="1033252"/>
    <lineage>
        <taxon>Eukaryota</taxon>
        <taxon>Fungi</taxon>
        <taxon>Dikarya</taxon>
        <taxon>Basidiomycota</taxon>
        <taxon>Agaricomycotina</taxon>
        <taxon>Agaricomycetes</taxon>
        <taxon>Agaricomycetidae</taxon>
        <taxon>Agaricales</taxon>
        <taxon>Marasmiineae</taxon>
        <taxon>Mycenaceae</taxon>
        <taxon>Mycena</taxon>
    </lineage>
</organism>
<dbReference type="Proteomes" id="UP001215598">
    <property type="component" value="Unassembled WGS sequence"/>
</dbReference>
<name>A0AAD7MQS2_9AGAR</name>
<evidence type="ECO:0000313" key="2">
    <source>
        <dbReference type="Proteomes" id="UP001215598"/>
    </source>
</evidence>